<dbReference type="GO" id="GO:0006511">
    <property type="term" value="P:ubiquitin-dependent protein catabolic process"/>
    <property type="evidence" value="ECO:0007669"/>
    <property type="project" value="InterPro"/>
</dbReference>
<gene>
    <name evidence="5" type="ORF">AFUS01_LOCUS39169</name>
</gene>
<evidence type="ECO:0000313" key="6">
    <source>
        <dbReference type="Proteomes" id="UP000708208"/>
    </source>
</evidence>
<keyword evidence="6" id="KW-1185">Reference proteome</keyword>
<evidence type="ECO:0000259" key="4">
    <source>
        <dbReference type="Pfam" id="PF03152"/>
    </source>
</evidence>
<comment type="similarity">
    <text evidence="1">Belongs to the UFD1 family.</text>
</comment>
<dbReference type="EMBL" id="CAJVCH010550882">
    <property type="protein sequence ID" value="CAG7829299.1"/>
    <property type="molecule type" value="Genomic_DNA"/>
</dbReference>
<dbReference type="OrthoDB" id="422728at2759"/>
<evidence type="ECO:0000256" key="2">
    <source>
        <dbReference type="ARBA" id="ARBA00022786"/>
    </source>
</evidence>
<sequence length="316" mass="35759">MSWLARNRLPYIREYRSYSVTSIPGNERQDVDHGGKIILPPSALEQLTRLNTAYPMLFKLTNARKNRQTHCGVLEFIADEGRCYIPTWLMRNLQLEEGNTAVLENELRNFACLTSGDTIVIRYNDRNYELKVLETKPDDAVSIIECDMDVDFAPPADYIEPVRQQNNVVVETDASFRLFGGFGNRLDGKVAEGFHRASSEDHARGIPDYDYQPGSILFTRNFDAAIPKVKEITFKPFTGKGETLAVAKVKNVVEDVSDELEGEPSVVTVPASSHIDTPLVDDDDLNFLWDYNTPFEEEPPEDNRISQVPSRPEIPD</sequence>
<dbReference type="PANTHER" id="PTHR12555">
    <property type="entry name" value="UBIQUITIN FUSION DEGRADATON PROTEIN 1"/>
    <property type="match status" value="1"/>
</dbReference>
<dbReference type="GO" id="GO:0034098">
    <property type="term" value="C:VCP-NPL4-UFD1 AAA ATPase complex"/>
    <property type="evidence" value="ECO:0007669"/>
    <property type="project" value="TreeGrafter"/>
</dbReference>
<organism evidence="5 6">
    <name type="scientific">Allacma fusca</name>
    <dbReference type="NCBI Taxonomy" id="39272"/>
    <lineage>
        <taxon>Eukaryota</taxon>
        <taxon>Metazoa</taxon>
        <taxon>Ecdysozoa</taxon>
        <taxon>Arthropoda</taxon>
        <taxon>Hexapoda</taxon>
        <taxon>Collembola</taxon>
        <taxon>Symphypleona</taxon>
        <taxon>Sminthuridae</taxon>
        <taxon>Allacma</taxon>
    </lineage>
</organism>
<dbReference type="Pfam" id="PF03152">
    <property type="entry name" value="UFD1_N1"/>
    <property type="match status" value="1"/>
</dbReference>
<dbReference type="GO" id="GO:0031593">
    <property type="term" value="F:polyubiquitin modification-dependent protein binding"/>
    <property type="evidence" value="ECO:0007669"/>
    <property type="project" value="TreeGrafter"/>
</dbReference>
<dbReference type="AlphaFoldDB" id="A0A8J2LAK3"/>
<reference evidence="5" key="1">
    <citation type="submission" date="2021-06" db="EMBL/GenBank/DDBJ databases">
        <authorList>
            <person name="Hodson N. C."/>
            <person name="Mongue J. A."/>
            <person name="Jaron S. K."/>
        </authorList>
    </citation>
    <scope>NUCLEOTIDE SEQUENCE</scope>
</reference>
<evidence type="ECO:0000256" key="1">
    <source>
        <dbReference type="ARBA" id="ARBA00006043"/>
    </source>
</evidence>
<dbReference type="PANTHER" id="PTHR12555:SF13">
    <property type="entry name" value="UBIQUITIN RECOGNITION FACTOR IN ER-ASSOCIATED DEGRADATION PROTEIN 1"/>
    <property type="match status" value="1"/>
</dbReference>
<dbReference type="InterPro" id="IPR004854">
    <property type="entry name" value="Ufd1-like"/>
</dbReference>
<dbReference type="FunFam" id="2.40.40.50:FF:000001">
    <property type="entry name" value="Ubiquitin fusion degradation protein 1 homolog"/>
    <property type="match status" value="1"/>
</dbReference>
<proteinExistence type="inferred from homology"/>
<keyword evidence="2" id="KW-0833">Ubl conjugation pathway</keyword>
<evidence type="ECO:0000313" key="5">
    <source>
        <dbReference type="EMBL" id="CAG7829299.1"/>
    </source>
</evidence>
<evidence type="ECO:0000256" key="3">
    <source>
        <dbReference type="SAM" id="MobiDB-lite"/>
    </source>
</evidence>
<dbReference type="InterPro" id="IPR055417">
    <property type="entry name" value="UFD1_N1"/>
</dbReference>
<dbReference type="Proteomes" id="UP000708208">
    <property type="component" value="Unassembled WGS sequence"/>
</dbReference>
<name>A0A8J2LAK3_9HEXA</name>
<accession>A0A8J2LAK3</accession>
<feature type="domain" description="Ubiquitin fusion degradation protein UFD1 N-terminal subdomain 1" evidence="4">
    <location>
        <begin position="13"/>
        <end position="102"/>
    </location>
</feature>
<dbReference type="GO" id="GO:0036503">
    <property type="term" value="P:ERAD pathway"/>
    <property type="evidence" value="ECO:0007669"/>
    <property type="project" value="TreeGrafter"/>
</dbReference>
<protein>
    <recommendedName>
        <fullName evidence="4">Ubiquitin fusion degradation protein UFD1 N-terminal subdomain 1 domain-containing protein</fullName>
    </recommendedName>
</protein>
<feature type="region of interest" description="Disordered" evidence="3">
    <location>
        <begin position="292"/>
        <end position="316"/>
    </location>
</feature>
<comment type="caution">
    <text evidence="5">The sequence shown here is derived from an EMBL/GenBank/DDBJ whole genome shotgun (WGS) entry which is preliminary data.</text>
</comment>